<dbReference type="PROSITE" id="PS00086">
    <property type="entry name" value="CYTOCHROME_P450"/>
    <property type="match status" value="1"/>
</dbReference>
<keyword evidence="7" id="KW-0285">Flavoprotein</keyword>
<dbReference type="InterPro" id="IPR050196">
    <property type="entry name" value="Cytochrome_P450_Monoox"/>
</dbReference>
<dbReference type="RefSeq" id="WP_188543565.1">
    <property type="nucleotide sequence ID" value="NZ_BMCU01000001.1"/>
</dbReference>
<keyword evidence="18" id="KW-1185">Reference proteome</keyword>
<keyword evidence="9 15" id="KW-0479">Metal-binding</keyword>
<organism evidence="17 18">
    <name type="scientific">Rhodococcoides trifolii</name>
    <dbReference type="NCBI Taxonomy" id="908250"/>
    <lineage>
        <taxon>Bacteria</taxon>
        <taxon>Bacillati</taxon>
        <taxon>Actinomycetota</taxon>
        <taxon>Actinomycetes</taxon>
        <taxon>Mycobacteriales</taxon>
        <taxon>Nocardiaceae</taxon>
        <taxon>Rhodococcoides</taxon>
    </lineage>
</organism>
<dbReference type="InterPro" id="IPR017972">
    <property type="entry name" value="Cyt_P450_CS"/>
</dbReference>
<comment type="caution">
    <text evidence="17">The sequence shown here is derived from an EMBL/GenBank/DDBJ whole genome shotgun (WGS) entry which is preliminary data.</text>
</comment>
<dbReference type="GO" id="GO:0004497">
    <property type="term" value="F:monooxygenase activity"/>
    <property type="evidence" value="ECO:0007669"/>
    <property type="project" value="UniProtKB-KW"/>
</dbReference>
<evidence type="ECO:0000256" key="1">
    <source>
        <dbReference type="ARBA" id="ARBA00001917"/>
    </source>
</evidence>
<dbReference type="InterPro" id="IPR002401">
    <property type="entry name" value="Cyt_P450_E_grp-I"/>
</dbReference>
<keyword evidence="14 16" id="KW-0503">Monooxygenase</keyword>
<comment type="similarity">
    <text evidence="3">In the N-terminal section; belongs to the cytochrome P450 family.</text>
</comment>
<feature type="binding site" description="axial binding residue" evidence="15">
    <location>
        <position position="403"/>
    </location>
    <ligand>
        <name>heme</name>
        <dbReference type="ChEBI" id="CHEBI:30413"/>
    </ligand>
    <ligandPart>
        <name>Fe</name>
        <dbReference type="ChEBI" id="CHEBI:18248"/>
    </ligandPart>
</feature>
<keyword evidence="5" id="KW-0813">Transport</keyword>
<keyword evidence="12 16" id="KW-0560">Oxidoreductase</keyword>
<dbReference type="GO" id="GO:0005506">
    <property type="term" value="F:iron ion binding"/>
    <property type="evidence" value="ECO:0007669"/>
    <property type="project" value="InterPro"/>
</dbReference>
<dbReference type="PANTHER" id="PTHR24291:SF50">
    <property type="entry name" value="BIFUNCTIONAL ALBAFLAVENONE MONOOXYGENASE_TERPENE SYNTHASE"/>
    <property type="match status" value="1"/>
</dbReference>
<dbReference type="EMBL" id="BMCU01000001">
    <property type="protein sequence ID" value="GGF98177.1"/>
    <property type="molecule type" value="Genomic_DNA"/>
</dbReference>
<dbReference type="InterPro" id="IPR001128">
    <property type="entry name" value="Cyt_P450"/>
</dbReference>
<dbReference type="Pfam" id="PF00067">
    <property type="entry name" value="p450"/>
    <property type="match status" value="1"/>
</dbReference>
<dbReference type="FunFam" id="1.10.630.10:FF:000040">
    <property type="entry name" value="Bifunctional cytochrome P450/NADPH--P450 reductase"/>
    <property type="match status" value="1"/>
</dbReference>
<name>A0A917CU10_9NOCA</name>
<evidence type="ECO:0000256" key="12">
    <source>
        <dbReference type="ARBA" id="ARBA00023002"/>
    </source>
</evidence>
<evidence type="ECO:0000256" key="14">
    <source>
        <dbReference type="ARBA" id="ARBA00023033"/>
    </source>
</evidence>
<proteinExistence type="inferred from homology"/>
<evidence type="ECO:0000256" key="2">
    <source>
        <dbReference type="ARBA" id="ARBA00001974"/>
    </source>
</evidence>
<keyword evidence="10" id="KW-0274">FAD</keyword>
<accession>A0A917CU10</accession>
<gene>
    <name evidence="17" type="ORF">GCM10007304_10210</name>
</gene>
<evidence type="ECO:0000256" key="5">
    <source>
        <dbReference type="ARBA" id="ARBA00022448"/>
    </source>
</evidence>
<reference evidence="17" key="1">
    <citation type="journal article" date="2014" name="Int. J. Syst. Evol. Microbiol.">
        <title>Complete genome sequence of Corynebacterium casei LMG S-19264T (=DSM 44701T), isolated from a smear-ripened cheese.</title>
        <authorList>
            <consortium name="US DOE Joint Genome Institute (JGI-PGF)"/>
            <person name="Walter F."/>
            <person name="Albersmeier A."/>
            <person name="Kalinowski J."/>
            <person name="Ruckert C."/>
        </authorList>
    </citation>
    <scope>NUCLEOTIDE SEQUENCE</scope>
    <source>
        <strain evidence="17">CCM 7905</strain>
    </source>
</reference>
<keyword evidence="6 15" id="KW-0349">Heme</keyword>
<evidence type="ECO:0000256" key="15">
    <source>
        <dbReference type="PIRSR" id="PIRSR602401-1"/>
    </source>
</evidence>
<evidence type="ECO:0000256" key="13">
    <source>
        <dbReference type="ARBA" id="ARBA00023004"/>
    </source>
</evidence>
<evidence type="ECO:0000313" key="18">
    <source>
        <dbReference type="Proteomes" id="UP000654257"/>
    </source>
</evidence>
<comment type="cofactor">
    <cofactor evidence="15">
        <name>heme</name>
        <dbReference type="ChEBI" id="CHEBI:30413"/>
    </cofactor>
</comment>
<evidence type="ECO:0000256" key="7">
    <source>
        <dbReference type="ARBA" id="ARBA00022630"/>
    </source>
</evidence>
<evidence type="ECO:0000256" key="4">
    <source>
        <dbReference type="ARBA" id="ARBA00010617"/>
    </source>
</evidence>
<dbReference type="GO" id="GO:0020037">
    <property type="term" value="F:heme binding"/>
    <property type="evidence" value="ECO:0007669"/>
    <property type="project" value="InterPro"/>
</dbReference>
<dbReference type="PRINTS" id="PR00385">
    <property type="entry name" value="P450"/>
</dbReference>
<dbReference type="Proteomes" id="UP000654257">
    <property type="component" value="Unassembled WGS sequence"/>
</dbReference>
<evidence type="ECO:0000256" key="6">
    <source>
        <dbReference type="ARBA" id="ARBA00022617"/>
    </source>
</evidence>
<dbReference type="GO" id="GO:0016705">
    <property type="term" value="F:oxidoreductase activity, acting on paired donors, with incorporation or reduction of molecular oxygen"/>
    <property type="evidence" value="ECO:0007669"/>
    <property type="project" value="InterPro"/>
</dbReference>
<dbReference type="PANTHER" id="PTHR24291">
    <property type="entry name" value="CYTOCHROME P450 FAMILY 4"/>
    <property type="match status" value="1"/>
</dbReference>
<comment type="cofactor">
    <cofactor evidence="1">
        <name>FMN</name>
        <dbReference type="ChEBI" id="CHEBI:58210"/>
    </cofactor>
</comment>
<dbReference type="PRINTS" id="PR00463">
    <property type="entry name" value="EP450I"/>
</dbReference>
<evidence type="ECO:0000256" key="10">
    <source>
        <dbReference type="ARBA" id="ARBA00022827"/>
    </source>
</evidence>
<protein>
    <submittedName>
        <fullName evidence="17">Cytochrome P450</fullName>
    </submittedName>
</protein>
<evidence type="ECO:0000256" key="9">
    <source>
        <dbReference type="ARBA" id="ARBA00022723"/>
    </source>
</evidence>
<evidence type="ECO:0000313" key="17">
    <source>
        <dbReference type="EMBL" id="GGF98177.1"/>
    </source>
</evidence>
<dbReference type="Gene3D" id="1.10.630.10">
    <property type="entry name" value="Cytochrome P450"/>
    <property type="match status" value="1"/>
</dbReference>
<dbReference type="InterPro" id="IPR036396">
    <property type="entry name" value="Cyt_P450_sf"/>
</dbReference>
<keyword evidence="13 15" id="KW-0408">Iron</keyword>
<dbReference type="CDD" id="cd11068">
    <property type="entry name" value="CYP120A1"/>
    <property type="match status" value="1"/>
</dbReference>
<dbReference type="SUPFAM" id="SSF48264">
    <property type="entry name" value="Cytochrome P450"/>
    <property type="match status" value="1"/>
</dbReference>
<keyword evidence="11" id="KW-0521">NADP</keyword>
<evidence type="ECO:0000256" key="8">
    <source>
        <dbReference type="ARBA" id="ARBA00022643"/>
    </source>
</evidence>
<evidence type="ECO:0000256" key="11">
    <source>
        <dbReference type="ARBA" id="ARBA00022857"/>
    </source>
</evidence>
<evidence type="ECO:0000256" key="3">
    <source>
        <dbReference type="ARBA" id="ARBA00010018"/>
    </source>
</evidence>
<reference evidence="17" key="2">
    <citation type="submission" date="2020-09" db="EMBL/GenBank/DDBJ databases">
        <authorList>
            <person name="Sun Q."/>
            <person name="Sedlacek I."/>
        </authorList>
    </citation>
    <scope>NUCLEOTIDE SEQUENCE</scope>
    <source>
        <strain evidence="17">CCM 7905</strain>
    </source>
</reference>
<evidence type="ECO:0000256" key="16">
    <source>
        <dbReference type="RuleBase" id="RU000461"/>
    </source>
</evidence>
<sequence>MTTTLPHPPRRLPLVGDVIGASQTTAVRDSLRYASELGPIFERKILGQRVVIVSGADLAGELCDEKRFSKYVNPAISALRGLGGDGLFTAFNEEPNWAKAHALLAPAFTKSAMHSYHDVMLDVFAELEGWWANKDAVDVSADMTRLTLETIGRTAMGYGFHSFENSDVHPFVSAMVRALAFAQKSGLLSQSRVGRMITARGARQNASDEKYVLDLVDDVIATRRVSPEPHPNDLLELMLRAAQDHPELAIDEQNIRYQLVTFLVAGHETTSGALSLALYYLSQNPEVLARAREEVDSVWGSVDRPAYDQVAKLRYVRRVLDETLRLWPTAPAFGRQAREDTTIGGRYEMRAGEWALVFLPGLHRDPVWGENTDEFDPDRFEPSRVRSRPAHAYKPFGTGERACIGRQFAVHEAVLILGKILQRYDLRPDPGYRLELNERLTLMPSGFEVTVTPRRKMVRK</sequence>
<dbReference type="AlphaFoldDB" id="A0A917CU10"/>
<comment type="cofactor">
    <cofactor evidence="2">
        <name>FAD</name>
        <dbReference type="ChEBI" id="CHEBI:57692"/>
    </cofactor>
</comment>
<keyword evidence="8" id="KW-0288">FMN</keyword>
<comment type="similarity">
    <text evidence="4 16">Belongs to the cytochrome P450 family.</text>
</comment>